<dbReference type="AlphaFoldDB" id="A0A0F9AF74"/>
<accession>A0A0F9AF74</accession>
<dbReference type="InterPro" id="IPR003594">
    <property type="entry name" value="HATPase_dom"/>
</dbReference>
<proteinExistence type="predicted"/>
<dbReference type="SUPFAM" id="SSF55874">
    <property type="entry name" value="ATPase domain of HSP90 chaperone/DNA topoisomerase II/histidine kinase"/>
    <property type="match status" value="1"/>
</dbReference>
<dbReference type="CDD" id="cd00075">
    <property type="entry name" value="HATPase"/>
    <property type="match status" value="1"/>
</dbReference>
<dbReference type="PRINTS" id="PR00344">
    <property type="entry name" value="BCTRLSENSOR"/>
</dbReference>
<dbReference type="GO" id="GO:0004673">
    <property type="term" value="F:protein histidine kinase activity"/>
    <property type="evidence" value="ECO:0007669"/>
    <property type="project" value="UniProtKB-EC"/>
</dbReference>
<dbReference type="SMART" id="SM00387">
    <property type="entry name" value="HATPase_c"/>
    <property type="match status" value="1"/>
</dbReference>
<keyword evidence="5" id="KW-0902">Two-component regulatory system</keyword>
<dbReference type="EMBL" id="LAZR01046267">
    <property type="protein sequence ID" value="KKK96935.1"/>
    <property type="molecule type" value="Genomic_DNA"/>
</dbReference>
<protein>
    <recommendedName>
        <fullName evidence="2">histidine kinase</fullName>
        <ecNumber evidence="2">2.7.13.3</ecNumber>
    </recommendedName>
</protein>
<evidence type="ECO:0000259" key="6">
    <source>
        <dbReference type="PROSITE" id="PS50109"/>
    </source>
</evidence>
<dbReference type="InterPro" id="IPR004358">
    <property type="entry name" value="Sig_transdc_His_kin-like_C"/>
</dbReference>
<dbReference type="InterPro" id="IPR050736">
    <property type="entry name" value="Sensor_HK_Regulatory"/>
</dbReference>
<comment type="caution">
    <text evidence="7">The sequence shown here is derived from an EMBL/GenBank/DDBJ whole genome shotgun (WGS) entry which is preliminary data.</text>
</comment>
<dbReference type="Gene3D" id="3.30.565.10">
    <property type="entry name" value="Histidine kinase-like ATPase, C-terminal domain"/>
    <property type="match status" value="1"/>
</dbReference>
<dbReference type="PANTHER" id="PTHR43711">
    <property type="entry name" value="TWO-COMPONENT HISTIDINE KINASE"/>
    <property type="match status" value="1"/>
</dbReference>
<dbReference type="PANTHER" id="PTHR43711:SF1">
    <property type="entry name" value="HISTIDINE KINASE 1"/>
    <property type="match status" value="1"/>
</dbReference>
<dbReference type="EC" id="2.7.13.3" evidence="2"/>
<name>A0A0F9AF74_9ZZZZ</name>
<evidence type="ECO:0000256" key="4">
    <source>
        <dbReference type="ARBA" id="ARBA00022777"/>
    </source>
</evidence>
<dbReference type="GO" id="GO:0000160">
    <property type="term" value="P:phosphorelay signal transduction system"/>
    <property type="evidence" value="ECO:0007669"/>
    <property type="project" value="UniProtKB-KW"/>
</dbReference>
<gene>
    <name evidence="7" type="ORF">LCGC14_2657800</name>
</gene>
<feature type="domain" description="Histidine kinase" evidence="6">
    <location>
        <begin position="1"/>
        <end position="77"/>
    </location>
</feature>
<keyword evidence="3" id="KW-0808">Transferase</keyword>
<organism evidence="7">
    <name type="scientific">marine sediment metagenome</name>
    <dbReference type="NCBI Taxonomy" id="412755"/>
    <lineage>
        <taxon>unclassified sequences</taxon>
        <taxon>metagenomes</taxon>
        <taxon>ecological metagenomes</taxon>
    </lineage>
</organism>
<reference evidence="7" key="1">
    <citation type="journal article" date="2015" name="Nature">
        <title>Complex archaea that bridge the gap between prokaryotes and eukaryotes.</title>
        <authorList>
            <person name="Spang A."/>
            <person name="Saw J.H."/>
            <person name="Jorgensen S.L."/>
            <person name="Zaremba-Niedzwiedzka K."/>
            <person name="Martijn J."/>
            <person name="Lind A.E."/>
            <person name="van Eijk R."/>
            <person name="Schleper C."/>
            <person name="Guy L."/>
            <person name="Ettema T.J."/>
        </authorList>
    </citation>
    <scope>NUCLEOTIDE SEQUENCE</scope>
</reference>
<dbReference type="InterPro" id="IPR005467">
    <property type="entry name" value="His_kinase_dom"/>
</dbReference>
<evidence type="ECO:0000313" key="7">
    <source>
        <dbReference type="EMBL" id="KKK96935.1"/>
    </source>
</evidence>
<dbReference type="Pfam" id="PF02518">
    <property type="entry name" value="HATPase_c"/>
    <property type="match status" value="1"/>
</dbReference>
<keyword evidence="4" id="KW-0418">Kinase</keyword>
<evidence type="ECO:0000256" key="1">
    <source>
        <dbReference type="ARBA" id="ARBA00000085"/>
    </source>
</evidence>
<evidence type="ECO:0000256" key="3">
    <source>
        <dbReference type="ARBA" id="ARBA00022679"/>
    </source>
</evidence>
<dbReference type="InterPro" id="IPR036890">
    <property type="entry name" value="HATPase_C_sf"/>
</dbReference>
<dbReference type="PROSITE" id="PS50109">
    <property type="entry name" value="HIS_KIN"/>
    <property type="match status" value="1"/>
</dbReference>
<feature type="non-terminal residue" evidence="7">
    <location>
        <position position="1"/>
    </location>
</feature>
<comment type="catalytic activity">
    <reaction evidence="1">
        <text>ATP + protein L-histidine = ADP + protein N-phospho-L-histidine.</text>
        <dbReference type="EC" id="2.7.13.3"/>
    </reaction>
</comment>
<evidence type="ECO:0000256" key="2">
    <source>
        <dbReference type="ARBA" id="ARBA00012438"/>
    </source>
</evidence>
<evidence type="ECO:0000256" key="5">
    <source>
        <dbReference type="ARBA" id="ARBA00023012"/>
    </source>
</evidence>
<sequence length="94" mass="9877">DNNVRMVVSNGGDGIDEDLKPRIFEPFFTTKSEGTTGGLGLGLAISRSLAEAAGGALTFQSVTGKGCEFLLTLPLIRTSIGATDALYESNPDRR</sequence>